<keyword evidence="1 2" id="KW-0129">CBS domain</keyword>
<dbReference type="InterPro" id="IPR000644">
    <property type="entry name" value="CBS_dom"/>
</dbReference>
<dbReference type="InterPro" id="IPR051257">
    <property type="entry name" value="Diverse_CBS-Domain"/>
</dbReference>
<name>A0ABT4LPK7_9PROT</name>
<dbReference type="InterPro" id="IPR044725">
    <property type="entry name" value="CBSX3_CBS_dom"/>
</dbReference>
<dbReference type="PANTHER" id="PTHR43080:SF2">
    <property type="entry name" value="CBS DOMAIN-CONTAINING PROTEIN"/>
    <property type="match status" value="1"/>
</dbReference>
<dbReference type="EMBL" id="JAPWGY010000015">
    <property type="protein sequence ID" value="MCZ4283031.1"/>
    <property type="molecule type" value="Genomic_DNA"/>
</dbReference>
<evidence type="ECO:0000259" key="3">
    <source>
        <dbReference type="PROSITE" id="PS51371"/>
    </source>
</evidence>
<evidence type="ECO:0000313" key="5">
    <source>
        <dbReference type="Proteomes" id="UP001069802"/>
    </source>
</evidence>
<dbReference type="PROSITE" id="PS51371">
    <property type="entry name" value="CBS"/>
    <property type="match status" value="2"/>
</dbReference>
<dbReference type="InterPro" id="IPR046342">
    <property type="entry name" value="CBS_dom_sf"/>
</dbReference>
<protein>
    <submittedName>
        <fullName evidence="4">CBS domain-containing protein</fullName>
    </submittedName>
</protein>
<gene>
    <name evidence="4" type="ORF">O4H49_19765</name>
</gene>
<dbReference type="SMART" id="SM00116">
    <property type="entry name" value="CBS"/>
    <property type="match status" value="2"/>
</dbReference>
<evidence type="ECO:0000256" key="1">
    <source>
        <dbReference type="ARBA" id="ARBA00023122"/>
    </source>
</evidence>
<feature type="domain" description="CBS" evidence="3">
    <location>
        <begin position="107"/>
        <end position="163"/>
    </location>
</feature>
<dbReference type="Proteomes" id="UP001069802">
    <property type="component" value="Unassembled WGS sequence"/>
</dbReference>
<dbReference type="SUPFAM" id="SSF54631">
    <property type="entry name" value="CBS-domain pair"/>
    <property type="match status" value="1"/>
</dbReference>
<dbReference type="RefSeq" id="WP_269425151.1">
    <property type="nucleotide sequence ID" value="NZ_JAPWGY010000015.1"/>
</dbReference>
<dbReference type="Pfam" id="PF00571">
    <property type="entry name" value="CBS"/>
    <property type="match status" value="2"/>
</dbReference>
<dbReference type="PANTHER" id="PTHR43080">
    <property type="entry name" value="CBS DOMAIN-CONTAINING PROTEIN CBSX3, MITOCHONDRIAL"/>
    <property type="match status" value="1"/>
</dbReference>
<proteinExistence type="predicted"/>
<comment type="caution">
    <text evidence="4">The sequence shown here is derived from an EMBL/GenBank/DDBJ whole genome shotgun (WGS) entry which is preliminary data.</text>
</comment>
<organism evidence="4 5">
    <name type="scientific">Kiloniella laminariae</name>
    <dbReference type="NCBI Taxonomy" id="454162"/>
    <lineage>
        <taxon>Bacteria</taxon>
        <taxon>Pseudomonadati</taxon>
        <taxon>Pseudomonadota</taxon>
        <taxon>Alphaproteobacteria</taxon>
        <taxon>Rhodospirillales</taxon>
        <taxon>Kiloniellaceae</taxon>
        <taxon>Kiloniella</taxon>
    </lineage>
</organism>
<evidence type="ECO:0000256" key="2">
    <source>
        <dbReference type="PROSITE-ProRule" id="PRU00703"/>
    </source>
</evidence>
<keyword evidence="5" id="KW-1185">Reference proteome</keyword>
<reference evidence="4" key="1">
    <citation type="submission" date="2022-12" db="EMBL/GenBank/DDBJ databases">
        <title>Bacterial isolates from different developmental stages of Nematostella vectensis.</title>
        <authorList>
            <person name="Fraune S."/>
        </authorList>
    </citation>
    <scope>NUCLEOTIDE SEQUENCE</scope>
    <source>
        <strain evidence="4">G21630-S1</strain>
    </source>
</reference>
<dbReference type="Gene3D" id="3.10.580.10">
    <property type="entry name" value="CBS-domain"/>
    <property type="match status" value="1"/>
</dbReference>
<feature type="domain" description="CBS" evidence="3">
    <location>
        <begin position="39"/>
        <end position="98"/>
    </location>
</feature>
<accession>A0ABT4LPK7</accession>
<dbReference type="CDD" id="cd04623">
    <property type="entry name" value="CBS_pair_bac_euk"/>
    <property type="match status" value="1"/>
</dbReference>
<sequence length="173" mass="18585">MVFSCDFNAALFQSDSGSGTETTGNFLGTAGGAVKDVLADKGGDIHTISPDHTVQEVVDMLNSFKIGALVVADAEKRPIGIVSERDVVKGIGNEGVALFQKKVSTIMTADPSCCSPDARIHEVMQKMTDGRFRHMPVVVDGKLCGMISIGDVVRKRLQELEYENQQMMAFMAG</sequence>
<evidence type="ECO:0000313" key="4">
    <source>
        <dbReference type="EMBL" id="MCZ4283031.1"/>
    </source>
</evidence>